<evidence type="ECO:0000256" key="6">
    <source>
        <dbReference type="ARBA" id="ARBA00022603"/>
    </source>
</evidence>
<dbReference type="EMBL" id="VHSH01000004">
    <property type="protein sequence ID" value="TQV79954.1"/>
    <property type="molecule type" value="Genomic_DNA"/>
</dbReference>
<dbReference type="InterPro" id="IPR000682">
    <property type="entry name" value="PCMT"/>
</dbReference>
<dbReference type="CDD" id="cd02440">
    <property type="entry name" value="AdoMet_MTases"/>
    <property type="match status" value="1"/>
</dbReference>
<gene>
    <name evidence="11" type="ORF">FKG95_13070</name>
</gene>
<accession>A0A545TRV5</accession>
<keyword evidence="12" id="KW-1185">Reference proteome</keyword>
<dbReference type="GO" id="GO:0030091">
    <property type="term" value="P:protein repair"/>
    <property type="evidence" value="ECO:0007669"/>
    <property type="project" value="UniProtKB-UniRule"/>
</dbReference>
<dbReference type="OrthoDB" id="9810066at2"/>
<keyword evidence="5" id="KW-0963">Cytoplasm</keyword>
<dbReference type="Pfam" id="PF01135">
    <property type="entry name" value="PCMT"/>
    <property type="match status" value="1"/>
</dbReference>
<reference evidence="11 12" key="1">
    <citation type="submission" date="2019-06" db="EMBL/GenBank/DDBJ databases">
        <title>Whole genome sequence for Rhodospirillaceae sp. R148.</title>
        <authorList>
            <person name="Wang G."/>
        </authorList>
    </citation>
    <scope>NUCLEOTIDE SEQUENCE [LARGE SCALE GENOMIC DNA]</scope>
    <source>
        <strain evidence="11 12">R148</strain>
    </source>
</reference>
<comment type="similarity">
    <text evidence="2">Belongs to the methyltransferase superfamily. L-isoaspartyl/D-aspartyl protein methyltransferase family.</text>
</comment>
<evidence type="ECO:0000256" key="9">
    <source>
        <dbReference type="NCBIfam" id="TIGR00080"/>
    </source>
</evidence>
<dbReference type="GO" id="GO:0032259">
    <property type="term" value="P:methylation"/>
    <property type="evidence" value="ECO:0007669"/>
    <property type="project" value="UniProtKB-KW"/>
</dbReference>
<dbReference type="PANTHER" id="PTHR11579">
    <property type="entry name" value="PROTEIN-L-ISOASPARTATE O-METHYLTRANSFERASE"/>
    <property type="match status" value="1"/>
</dbReference>
<dbReference type="EC" id="2.1.1.77" evidence="3 9"/>
<evidence type="ECO:0000256" key="10">
    <source>
        <dbReference type="SAM" id="MobiDB-lite"/>
    </source>
</evidence>
<keyword evidence="7 11" id="KW-0808">Transferase</keyword>
<evidence type="ECO:0000256" key="7">
    <source>
        <dbReference type="ARBA" id="ARBA00022679"/>
    </source>
</evidence>
<dbReference type="PROSITE" id="PS01279">
    <property type="entry name" value="PCMT"/>
    <property type="match status" value="1"/>
</dbReference>
<comment type="subcellular location">
    <subcellularLocation>
        <location evidence="1">Cytoplasm</location>
    </subcellularLocation>
</comment>
<protein>
    <recommendedName>
        <fullName evidence="4 9">Protein-L-isoaspartate O-methyltransferase</fullName>
        <ecNumber evidence="3 9">2.1.1.77</ecNumber>
    </recommendedName>
</protein>
<evidence type="ECO:0000313" key="12">
    <source>
        <dbReference type="Proteomes" id="UP000315252"/>
    </source>
</evidence>
<sequence length="255" mass="27013">MLREVAADVSATAGHLGRAALSPEVVAALEKVPRHCFLPPESQHLAYENRPQRIGHGQTISQPFIVAIMSDLAAVKPGDKVLEIGTGCGYQSAVLAELGAEVYSLERIARLAETARERLNGLGYGEAVHIRAGDGALGWPEHAPYDSIVVTATTNAHVVAELLKQLAPGGRMVVPQVIGEDAGGGVDAEKAKEKTGEKTTDKAPSLAGILPFRRRLFVEPDTDLCLITKDSDGACSTERLLPVAFVPLVEGKPED</sequence>
<name>A0A545TRV5_9PROT</name>
<evidence type="ECO:0000256" key="4">
    <source>
        <dbReference type="ARBA" id="ARBA00013346"/>
    </source>
</evidence>
<feature type="region of interest" description="Disordered" evidence="10">
    <location>
        <begin position="184"/>
        <end position="203"/>
    </location>
</feature>
<evidence type="ECO:0000256" key="2">
    <source>
        <dbReference type="ARBA" id="ARBA00005369"/>
    </source>
</evidence>
<dbReference type="Gene3D" id="3.40.50.150">
    <property type="entry name" value="Vaccinia Virus protein VP39"/>
    <property type="match status" value="1"/>
</dbReference>
<dbReference type="SUPFAM" id="SSF53335">
    <property type="entry name" value="S-adenosyl-L-methionine-dependent methyltransferases"/>
    <property type="match status" value="1"/>
</dbReference>
<keyword evidence="6 11" id="KW-0489">Methyltransferase</keyword>
<feature type="compositionally biased region" description="Basic and acidic residues" evidence="10">
    <location>
        <begin position="187"/>
        <end position="201"/>
    </location>
</feature>
<evidence type="ECO:0000256" key="3">
    <source>
        <dbReference type="ARBA" id="ARBA00011890"/>
    </source>
</evidence>
<evidence type="ECO:0000256" key="5">
    <source>
        <dbReference type="ARBA" id="ARBA00022490"/>
    </source>
</evidence>
<dbReference type="PANTHER" id="PTHR11579:SF0">
    <property type="entry name" value="PROTEIN-L-ISOASPARTATE(D-ASPARTATE) O-METHYLTRANSFERASE"/>
    <property type="match status" value="1"/>
</dbReference>
<organism evidence="11 12">
    <name type="scientific">Denitrobaculum tricleocarpae</name>
    <dbReference type="NCBI Taxonomy" id="2591009"/>
    <lineage>
        <taxon>Bacteria</taxon>
        <taxon>Pseudomonadati</taxon>
        <taxon>Pseudomonadota</taxon>
        <taxon>Alphaproteobacteria</taxon>
        <taxon>Rhodospirillales</taxon>
        <taxon>Rhodospirillaceae</taxon>
        <taxon>Denitrobaculum</taxon>
    </lineage>
</organism>
<comment type="caution">
    <text evidence="11">The sequence shown here is derived from an EMBL/GenBank/DDBJ whole genome shotgun (WGS) entry which is preliminary data.</text>
</comment>
<evidence type="ECO:0000256" key="8">
    <source>
        <dbReference type="ARBA" id="ARBA00022691"/>
    </source>
</evidence>
<dbReference type="GO" id="GO:0005737">
    <property type="term" value="C:cytoplasm"/>
    <property type="evidence" value="ECO:0007669"/>
    <property type="project" value="UniProtKB-SubCell"/>
</dbReference>
<dbReference type="NCBIfam" id="TIGR00080">
    <property type="entry name" value="pimt"/>
    <property type="match status" value="1"/>
</dbReference>
<dbReference type="GO" id="GO:0004719">
    <property type="term" value="F:protein-L-isoaspartate (D-aspartate) O-methyltransferase activity"/>
    <property type="evidence" value="ECO:0007669"/>
    <property type="project" value="UniProtKB-UniRule"/>
</dbReference>
<dbReference type="AlphaFoldDB" id="A0A545TRV5"/>
<keyword evidence="8" id="KW-0949">S-adenosyl-L-methionine</keyword>
<evidence type="ECO:0000256" key="1">
    <source>
        <dbReference type="ARBA" id="ARBA00004496"/>
    </source>
</evidence>
<dbReference type="Proteomes" id="UP000315252">
    <property type="component" value="Unassembled WGS sequence"/>
</dbReference>
<proteinExistence type="inferred from homology"/>
<evidence type="ECO:0000313" key="11">
    <source>
        <dbReference type="EMBL" id="TQV79954.1"/>
    </source>
</evidence>
<dbReference type="NCBIfam" id="NF001453">
    <property type="entry name" value="PRK00312.1"/>
    <property type="match status" value="1"/>
</dbReference>
<dbReference type="InterPro" id="IPR029063">
    <property type="entry name" value="SAM-dependent_MTases_sf"/>
</dbReference>